<evidence type="ECO:0000313" key="9">
    <source>
        <dbReference type="EMBL" id="RKR95479.1"/>
    </source>
</evidence>
<evidence type="ECO:0000313" key="10">
    <source>
        <dbReference type="Proteomes" id="UP000274762"/>
    </source>
</evidence>
<keyword evidence="1" id="KW-0004">4Fe-4S</keyword>
<keyword evidence="6" id="KW-0411">Iron-sulfur</keyword>
<protein>
    <submittedName>
        <fullName evidence="9">Precorrin-3B synthase</fullName>
    </submittedName>
</protein>
<evidence type="ECO:0000256" key="4">
    <source>
        <dbReference type="ARBA" id="ARBA00023002"/>
    </source>
</evidence>
<dbReference type="InterPro" id="IPR005117">
    <property type="entry name" value="NiRdtase/SiRdtase_haem-b_fer"/>
</dbReference>
<evidence type="ECO:0000256" key="6">
    <source>
        <dbReference type="ARBA" id="ARBA00023014"/>
    </source>
</evidence>
<dbReference type="Gene3D" id="3.90.480.10">
    <property type="entry name" value="Sulfite Reductase Hemoprotein,Domain 2"/>
    <property type="match status" value="1"/>
</dbReference>
<gene>
    <name evidence="9" type="ORF">DFJ75_2299</name>
</gene>
<dbReference type="EMBL" id="RBKV01000001">
    <property type="protein sequence ID" value="RKR95479.1"/>
    <property type="molecule type" value="Genomic_DNA"/>
</dbReference>
<sequence length="396" mass="42031">MGRPPVTCRSGITPHTASTVVPMSRPADRCPGVFSAHPAADGHLARIRLPGGLITPAQLQALVVVADEFGDGHMELTSRGNLQLRGIADVAGAGDLIVDADLIPTPSHERVRNLQLSALSGRRGGLLDGRPVLDRLDVALRGDNLLAALPARFLFGVDDGRGDVLAEAPDVGVVAVDSGHFDLVVAGNPTGRQVTADRAAVTMLDVAHAFLTDRADEWRVQDLDASPTITGLLEGLPRTRPHTPPAPPSEPLVGWLAQDDDLISLGSVVPHGRLSARIAEFLAAIERDIYLTPRKEILVCDLTDGMADTVVRVLAPMGLIFDATSPWTRVSACSGLPGCDKSHADVRGDLEQYLAVGDQSVDSREHWVGCERGCGSPHSAHIRVQATPVGYERRAF</sequence>
<evidence type="ECO:0000259" key="8">
    <source>
        <dbReference type="Pfam" id="PF03460"/>
    </source>
</evidence>
<evidence type="ECO:0000256" key="3">
    <source>
        <dbReference type="ARBA" id="ARBA00022723"/>
    </source>
</evidence>
<dbReference type="SUPFAM" id="SSF56014">
    <property type="entry name" value="Nitrite and sulphite reductase 4Fe-4S domain-like"/>
    <property type="match status" value="1"/>
</dbReference>
<keyword evidence="5" id="KW-0408">Iron</keyword>
<reference evidence="9 10" key="1">
    <citation type="submission" date="2018-10" db="EMBL/GenBank/DDBJ databases">
        <title>Sequencing the genomes of 1000 actinobacteria strains.</title>
        <authorList>
            <person name="Klenk H.-P."/>
        </authorList>
    </citation>
    <scope>NUCLEOTIDE SEQUENCE [LARGE SCALE GENOMIC DNA]</scope>
    <source>
        <strain evidence="9 10">DSM 44343</strain>
    </source>
</reference>
<evidence type="ECO:0000256" key="2">
    <source>
        <dbReference type="ARBA" id="ARBA00022617"/>
    </source>
</evidence>
<dbReference type="InterPro" id="IPR036136">
    <property type="entry name" value="Nit/Sulf_reduc_fer-like_dom_sf"/>
</dbReference>
<dbReference type="InterPro" id="IPR012798">
    <property type="entry name" value="Cbl_synth_CobG-like"/>
</dbReference>
<keyword evidence="4" id="KW-0560">Oxidoreductase</keyword>
<comment type="caution">
    <text evidence="9">The sequence shown here is derived from an EMBL/GenBank/DDBJ whole genome shotgun (WGS) entry which is preliminary data.</text>
</comment>
<organism evidence="9 10">
    <name type="scientific">Williamsia marianensis</name>
    <dbReference type="NCBI Taxonomy" id="85044"/>
    <lineage>
        <taxon>Bacteria</taxon>
        <taxon>Bacillati</taxon>
        <taxon>Actinomycetota</taxon>
        <taxon>Actinomycetes</taxon>
        <taxon>Mycobacteriales</taxon>
        <taxon>Nocardiaceae</taxon>
        <taxon>Williamsia</taxon>
    </lineage>
</organism>
<evidence type="ECO:0000256" key="1">
    <source>
        <dbReference type="ARBA" id="ARBA00022485"/>
    </source>
</evidence>
<name>A0A495K4R9_WILMA</name>
<evidence type="ECO:0000256" key="5">
    <source>
        <dbReference type="ARBA" id="ARBA00023004"/>
    </source>
</evidence>
<dbReference type="GO" id="GO:0051539">
    <property type="term" value="F:4 iron, 4 sulfur cluster binding"/>
    <property type="evidence" value="ECO:0007669"/>
    <property type="project" value="UniProtKB-KW"/>
</dbReference>
<dbReference type="InterPro" id="IPR051329">
    <property type="entry name" value="NIR_SIR_4Fe-4S"/>
</dbReference>
<feature type="domain" description="Nitrite/Sulfite reductase ferredoxin-like" evidence="8">
    <location>
        <begin position="38"/>
        <end position="88"/>
    </location>
</feature>
<keyword evidence="2" id="KW-0349">Heme</keyword>
<keyword evidence="3" id="KW-0479">Metal-binding</keyword>
<feature type="region of interest" description="Disordered" evidence="7">
    <location>
        <begin position="1"/>
        <end position="24"/>
    </location>
</feature>
<dbReference type="Gene3D" id="3.30.413.10">
    <property type="entry name" value="Sulfite Reductase Hemoprotein, domain 1"/>
    <property type="match status" value="1"/>
</dbReference>
<dbReference type="SUPFAM" id="SSF55124">
    <property type="entry name" value="Nitrite/Sulfite reductase N-terminal domain-like"/>
    <property type="match status" value="2"/>
</dbReference>
<dbReference type="GO" id="GO:0046872">
    <property type="term" value="F:metal ion binding"/>
    <property type="evidence" value="ECO:0007669"/>
    <property type="project" value="UniProtKB-KW"/>
</dbReference>
<dbReference type="PANTHER" id="PTHR32439">
    <property type="entry name" value="FERREDOXIN--NITRITE REDUCTASE, CHLOROPLASTIC"/>
    <property type="match status" value="1"/>
</dbReference>
<dbReference type="Proteomes" id="UP000274762">
    <property type="component" value="Unassembled WGS sequence"/>
</dbReference>
<dbReference type="InterPro" id="IPR045854">
    <property type="entry name" value="NO2/SO3_Rdtase_4Fe4S_sf"/>
</dbReference>
<dbReference type="GO" id="GO:0016491">
    <property type="term" value="F:oxidoreductase activity"/>
    <property type="evidence" value="ECO:0007669"/>
    <property type="project" value="UniProtKB-KW"/>
</dbReference>
<proteinExistence type="predicted"/>
<dbReference type="Pfam" id="PF03460">
    <property type="entry name" value="NIR_SIR_ferr"/>
    <property type="match status" value="1"/>
</dbReference>
<dbReference type="NCBIfam" id="TIGR02435">
    <property type="entry name" value="CobG"/>
    <property type="match status" value="1"/>
</dbReference>
<dbReference type="AlphaFoldDB" id="A0A495K4R9"/>
<accession>A0A495K4R9</accession>
<dbReference type="PANTHER" id="PTHR32439:SF9">
    <property type="entry name" value="BLR3264 PROTEIN"/>
    <property type="match status" value="1"/>
</dbReference>
<evidence type="ECO:0000256" key="7">
    <source>
        <dbReference type="SAM" id="MobiDB-lite"/>
    </source>
</evidence>